<evidence type="ECO:0000313" key="4">
    <source>
        <dbReference type="Proteomes" id="UP000186922"/>
    </source>
</evidence>
<comment type="caution">
    <text evidence="3">The sequence shown here is derived from an EMBL/GenBank/DDBJ whole genome shotgun (WGS) entry which is preliminary data.</text>
</comment>
<dbReference type="AlphaFoldDB" id="A0A1D1UB68"/>
<keyword evidence="2" id="KW-1133">Transmembrane helix</keyword>
<feature type="compositionally biased region" description="Low complexity" evidence="1">
    <location>
        <begin position="195"/>
        <end position="204"/>
    </location>
</feature>
<organism evidence="3 4">
    <name type="scientific">Ramazzottius varieornatus</name>
    <name type="common">Water bear</name>
    <name type="synonym">Tardigrade</name>
    <dbReference type="NCBI Taxonomy" id="947166"/>
    <lineage>
        <taxon>Eukaryota</taxon>
        <taxon>Metazoa</taxon>
        <taxon>Ecdysozoa</taxon>
        <taxon>Tardigrada</taxon>
        <taxon>Eutardigrada</taxon>
        <taxon>Parachela</taxon>
        <taxon>Hypsibioidea</taxon>
        <taxon>Ramazzottiidae</taxon>
        <taxon>Ramazzottius</taxon>
    </lineage>
</organism>
<dbReference type="EMBL" id="BDGG01000001">
    <property type="protein sequence ID" value="GAU87124.1"/>
    <property type="molecule type" value="Genomic_DNA"/>
</dbReference>
<keyword evidence="2" id="KW-0812">Transmembrane</keyword>
<feature type="transmembrane region" description="Helical" evidence="2">
    <location>
        <begin position="66"/>
        <end position="85"/>
    </location>
</feature>
<evidence type="ECO:0000313" key="3">
    <source>
        <dbReference type="EMBL" id="GAU87124.1"/>
    </source>
</evidence>
<evidence type="ECO:0000256" key="2">
    <source>
        <dbReference type="SAM" id="Phobius"/>
    </source>
</evidence>
<dbReference type="Proteomes" id="UP000186922">
    <property type="component" value="Unassembled WGS sequence"/>
</dbReference>
<keyword evidence="4" id="KW-1185">Reference proteome</keyword>
<feature type="region of interest" description="Disordered" evidence="1">
    <location>
        <begin position="191"/>
        <end position="210"/>
    </location>
</feature>
<sequence>MGADEPEAAAGISKGRQRFRFISLPALPSLPSLSLAPLRQRLSQFLNLVRFVLSSSNEMVAYHRQVVGAAALPFLFAMGTLLAYSSGYIHTLFMRRAIQFIFMICTVYSTDIIRTKLLPRQKTYEKWCSYMSSLKHNPHACAVLLAFHMQMQHGDAPPGLWPEDVKLKYVNFCWRYTYRLWLNKLNMLAAKRDPSSGSSSSSDSTLAEKDSAMSLLHQSHPVEEAALDGDLPSMQAARRLLEPAEYLKLDVLDKLAGRVRQYARVLAGSARQKSQHDHHYMESSMGGDDPMLTKLKVRMMAAHDHEHAS</sequence>
<reference evidence="3 4" key="1">
    <citation type="journal article" date="2016" name="Nat. Commun.">
        <title>Extremotolerant tardigrade genome and improved radiotolerance of human cultured cells by tardigrade-unique protein.</title>
        <authorList>
            <person name="Hashimoto T."/>
            <person name="Horikawa D.D."/>
            <person name="Saito Y."/>
            <person name="Kuwahara H."/>
            <person name="Kozuka-Hata H."/>
            <person name="Shin-I T."/>
            <person name="Minakuchi Y."/>
            <person name="Ohishi K."/>
            <person name="Motoyama A."/>
            <person name="Aizu T."/>
            <person name="Enomoto A."/>
            <person name="Kondo K."/>
            <person name="Tanaka S."/>
            <person name="Hara Y."/>
            <person name="Koshikawa S."/>
            <person name="Sagara H."/>
            <person name="Miura T."/>
            <person name="Yokobori S."/>
            <person name="Miyagawa K."/>
            <person name="Suzuki Y."/>
            <person name="Kubo T."/>
            <person name="Oyama M."/>
            <person name="Kohara Y."/>
            <person name="Fujiyama A."/>
            <person name="Arakawa K."/>
            <person name="Katayama T."/>
            <person name="Toyoda A."/>
            <person name="Kunieda T."/>
        </authorList>
    </citation>
    <scope>NUCLEOTIDE SEQUENCE [LARGE SCALE GENOMIC DNA]</scope>
    <source>
        <strain evidence="3 4">YOKOZUNA-1</strain>
    </source>
</reference>
<evidence type="ECO:0000256" key="1">
    <source>
        <dbReference type="SAM" id="MobiDB-lite"/>
    </source>
</evidence>
<proteinExistence type="predicted"/>
<keyword evidence="2" id="KW-0472">Membrane</keyword>
<gene>
    <name evidence="3" type="primary">RvY_00021-1</name>
    <name evidence="3" type="synonym">RvY_00021.1</name>
    <name evidence="3" type="ORF">RvY_00021</name>
</gene>
<dbReference type="OrthoDB" id="10523989at2759"/>
<protein>
    <submittedName>
        <fullName evidence="3">Uncharacterized protein</fullName>
    </submittedName>
</protein>
<accession>A0A1D1UB68</accession>
<name>A0A1D1UB68_RAMVA</name>